<protein>
    <submittedName>
        <fullName evidence="2">Uncharacterized protein</fullName>
    </submittedName>
</protein>
<dbReference type="EMBL" id="JADGJQ010000013">
    <property type="protein sequence ID" value="KAJ3181216.1"/>
    <property type="molecule type" value="Genomic_DNA"/>
</dbReference>
<feature type="region of interest" description="Disordered" evidence="1">
    <location>
        <begin position="193"/>
        <end position="257"/>
    </location>
</feature>
<feature type="compositionally biased region" description="Low complexity" evidence="1">
    <location>
        <begin position="17"/>
        <end position="26"/>
    </location>
</feature>
<organism evidence="2 3">
    <name type="scientific">Geranomyces variabilis</name>
    <dbReference type="NCBI Taxonomy" id="109894"/>
    <lineage>
        <taxon>Eukaryota</taxon>
        <taxon>Fungi</taxon>
        <taxon>Fungi incertae sedis</taxon>
        <taxon>Chytridiomycota</taxon>
        <taxon>Chytridiomycota incertae sedis</taxon>
        <taxon>Chytridiomycetes</taxon>
        <taxon>Spizellomycetales</taxon>
        <taxon>Powellomycetaceae</taxon>
        <taxon>Geranomyces</taxon>
    </lineage>
</organism>
<reference evidence="2" key="1">
    <citation type="submission" date="2020-05" db="EMBL/GenBank/DDBJ databases">
        <title>Phylogenomic resolution of chytrid fungi.</title>
        <authorList>
            <person name="Stajich J.E."/>
            <person name="Amses K."/>
            <person name="Simmons R."/>
            <person name="Seto K."/>
            <person name="Myers J."/>
            <person name="Bonds A."/>
            <person name="Quandt C.A."/>
            <person name="Barry K."/>
            <person name="Liu P."/>
            <person name="Grigoriev I."/>
            <person name="Longcore J.E."/>
            <person name="James T.Y."/>
        </authorList>
    </citation>
    <scope>NUCLEOTIDE SEQUENCE</scope>
    <source>
        <strain evidence="2">JEL0379</strain>
    </source>
</reference>
<evidence type="ECO:0000256" key="1">
    <source>
        <dbReference type="SAM" id="MobiDB-lite"/>
    </source>
</evidence>
<comment type="caution">
    <text evidence="2">The sequence shown here is derived from an EMBL/GenBank/DDBJ whole genome shotgun (WGS) entry which is preliminary data.</text>
</comment>
<dbReference type="Proteomes" id="UP001212152">
    <property type="component" value="Unassembled WGS sequence"/>
</dbReference>
<evidence type="ECO:0000313" key="2">
    <source>
        <dbReference type="EMBL" id="KAJ3181216.1"/>
    </source>
</evidence>
<feature type="compositionally biased region" description="Low complexity" evidence="1">
    <location>
        <begin position="110"/>
        <end position="127"/>
    </location>
</feature>
<keyword evidence="3" id="KW-1185">Reference proteome</keyword>
<proteinExistence type="predicted"/>
<name>A0AAD5TNG8_9FUNG</name>
<dbReference type="AlphaFoldDB" id="A0AAD5TNG8"/>
<gene>
    <name evidence="2" type="ORF">HDU87_001345</name>
</gene>
<evidence type="ECO:0000313" key="3">
    <source>
        <dbReference type="Proteomes" id="UP001212152"/>
    </source>
</evidence>
<accession>A0AAD5TNG8</accession>
<feature type="compositionally biased region" description="Low complexity" evidence="1">
    <location>
        <begin position="204"/>
        <end position="216"/>
    </location>
</feature>
<sequence>MDDPPTPPVGQADCPDATAGTSATTADQNPWLARLQSLKELRSLQAQLQSQTTRLLGLEAAAEKRAAVQTALAREARLLHAERSKTLATLAAIGADLATLNDGPHGGAGAVSASSSTAGAARPRSGGVAAKAEEVEDDPAARRRFRADVVEPLKEQVDALRLKHGLGKLPALEGVVEAANARYLEERRQRWRETGVLGDPGDNGAAAGASGSSSGALHPSSISTSFKTKANSASPLSAQPKVPSNGTGSAKRRKTKR</sequence>
<feature type="compositionally biased region" description="Polar residues" evidence="1">
    <location>
        <begin position="220"/>
        <end position="248"/>
    </location>
</feature>
<feature type="region of interest" description="Disordered" evidence="1">
    <location>
        <begin position="1"/>
        <end position="28"/>
    </location>
</feature>
<feature type="region of interest" description="Disordered" evidence="1">
    <location>
        <begin position="108"/>
        <end position="140"/>
    </location>
</feature>